<keyword evidence="6" id="KW-0902">Two-component regulatory system</keyword>
<dbReference type="InterPro" id="IPR000014">
    <property type="entry name" value="PAS"/>
</dbReference>
<dbReference type="PROSITE" id="PS50112">
    <property type="entry name" value="PAS"/>
    <property type="match status" value="1"/>
</dbReference>
<dbReference type="OrthoDB" id="517825at2"/>
<dbReference type="InterPro" id="IPR011006">
    <property type="entry name" value="CheY-like_superfamily"/>
</dbReference>
<evidence type="ECO:0000256" key="7">
    <source>
        <dbReference type="PROSITE-ProRule" id="PRU00169"/>
    </source>
</evidence>
<dbReference type="SMART" id="SM00388">
    <property type="entry name" value="HisKA"/>
    <property type="match status" value="1"/>
</dbReference>
<dbReference type="PROSITE" id="PS50109">
    <property type="entry name" value="HIS_KIN"/>
    <property type="match status" value="1"/>
</dbReference>
<evidence type="ECO:0000256" key="5">
    <source>
        <dbReference type="ARBA" id="ARBA00022777"/>
    </source>
</evidence>
<dbReference type="PANTHER" id="PTHR43047:SF72">
    <property type="entry name" value="OSMOSENSING HISTIDINE PROTEIN KINASE SLN1"/>
    <property type="match status" value="1"/>
</dbReference>
<evidence type="ECO:0000256" key="4">
    <source>
        <dbReference type="ARBA" id="ARBA00022679"/>
    </source>
</evidence>
<dbReference type="Gene3D" id="1.10.287.130">
    <property type="match status" value="1"/>
</dbReference>
<evidence type="ECO:0000259" key="9">
    <source>
        <dbReference type="PROSITE" id="PS50110"/>
    </source>
</evidence>
<dbReference type="PRINTS" id="PR00344">
    <property type="entry name" value="BCTRLSENSOR"/>
</dbReference>
<feature type="domain" description="Histidine kinase" evidence="8">
    <location>
        <begin position="301"/>
        <end position="517"/>
    </location>
</feature>
<dbReference type="InterPro" id="IPR001789">
    <property type="entry name" value="Sig_transdc_resp-reg_receiver"/>
</dbReference>
<dbReference type="PROSITE" id="PS50113">
    <property type="entry name" value="PAC"/>
    <property type="match status" value="1"/>
</dbReference>
<comment type="catalytic activity">
    <reaction evidence="1">
        <text>ATP + protein L-histidine = ADP + protein N-phospho-L-histidine.</text>
        <dbReference type="EC" id="2.7.13.3"/>
    </reaction>
</comment>
<dbReference type="SMART" id="SM00091">
    <property type="entry name" value="PAS"/>
    <property type="match status" value="1"/>
</dbReference>
<keyword evidence="4" id="KW-0808">Transferase</keyword>
<dbReference type="Proteomes" id="UP000177870">
    <property type="component" value="Chromosome"/>
</dbReference>
<dbReference type="SUPFAM" id="SSF47384">
    <property type="entry name" value="Homodimeric domain of signal transducing histidine kinase"/>
    <property type="match status" value="1"/>
</dbReference>
<dbReference type="InterPro" id="IPR013767">
    <property type="entry name" value="PAS_fold"/>
</dbReference>
<dbReference type="NCBIfam" id="TIGR00229">
    <property type="entry name" value="sensory_box"/>
    <property type="match status" value="1"/>
</dbReference>
<dbReference type="InterPro" id="IPR036097">
    <property type="entry name" value="HisK_dim/P_sf"/>
</dbReference>
<dbReference type="InterPro" id="IPR036890">
    <property type="entry name" value="HATPase_C_sf"/>
</dbReference>
<dbReference type="SMART" id="SM00387">
    <property type="entry name" value="HATPase_c"/>
    <property type="match status" value="1"/>
</dbReference>
<name>A0A1D8TQ30_9CYAN</name>
<dbReference type="RefSeq" id="WP_070392233.1">
    <property type="nucleotide sequence ID" value="NZ_CP017599.1"/>
</dbReference>
<feature type="modified residue" description="4-aspartylphosphate" evidence="7">
    <location>
        <position position="55"/>
    </location>
</feature>
<dbReference type="PROSITE" id="PS50110">
    <property type="entry name" value="RESPONSE_REGULATORY"/>
    <property type="match status" value="1"/>
</dbReference>
<dbReference type="InterPro" id="IPR003594">
    <property type="entry name" value="HATPase_dom"/>
</dbReference>
<dbReference type="Pfam" id="PF00512">
    <property type="entry name" value="HisKA"/>
    <property type="match status" value="1"/>
</dbReference>
<dbReference type="InterPro" id="IPR003661">
    <property type="entry name" value="HisK_dim/P_dom"/>
</dbReference>
<organism evidence="12 13">
    <name type="scientific">Moorena producens PAL-8-15-08-1</name>
    <dbReference type="NCBI Taxonomy" id="1458985"/>
    <lineage>
        <taxon>Bacteria</taxon>
        <taxon>Bacillati</taxon>
        <taxon>Cyanobacteriota</taxon>
        <taxon>Cyanophyceae</taxon>
        <taxon>Coleofasciculales</taxon>
        <taxon>Coleofasciculaceae</taxon>
        <taxon>Moorena</taxon>
    </lineage>
</organism>
<feature type="domain" description="PAS" evidence="10">
    <location>
        <begin position="133"/>
        <end position="206"/>
    </location>
</feature>
<evidence type="ECO:0000259" key="11">
    <source>
        <dbReference type="PROSITE" id="PS50113"/>
    </source>
</evidence>
<evidence type="ECO:0000256" key="6">
    <source>
        <dbReference type="ARBA" id="ARBA00023012"/>
    </source>
</evidence>
<dbReference type="GO" id="GO:0005886">
    <property type="term" value="C:plasma membrane"/>
    <property type="evidence" value="ECO:0007669"/>
    <property type="project" value="TreeGrafter"/>
</dbReference>
<dbReference type="SUPFAM" id="SSF55874">
    <property type="entry name" value="ATPase domain of HSP90 chaperone/DNA topoisomerase II/histidine kinase"/>
    <property type="match status" value="1"/>
</dbReference>
<dbReference type="PANTHER" id="PTHR43047">
    <property type="entry name" value="TWO-COMPONENT HISTIDINE PROTEIN KINASE"/>
    <property type="match status" value="1"/>
</dbReference>
<dbReference type="InterPro" id="IPR000700">
    <property type="entry name" value="PAS-assoc_C"/>
</dbReference>
<dbReference type="STRING" id="1458985.BJP34_10070"/>
<sequence length="519" mass="56736">MSQINILVVEDEAITAEVIAEQLIQLGYTVTDSVTSGTGAISSTANNQPDLVLMDITLDPNDIDGITAAQRIREQFQIPVVYLTAHSDETTLARAKMTAPFGYLIKPFNERELRVAIETALYRHQLEKELVKQQNLLATILSSTNDAVIATNETGAITYINPAAATLTGWTVAEAFGHSITDVIQIVDERTDTPLQNPVMEVLQEERVIFVDQGIGLIAKDGSKISVGNSASPITEEDGTIKGVVLVLWNIREQQQPELLAVERVKLPAKACASIQAEAQAGQLLSAVQELGALKSDLIARISHEFRTPLSIILTAAELLQKYGSKLSPHKQERNLYRIQSSVMRMTRIMEDVLTLSKAESGELQLNCVPVDVVELCRSLVEEHQIMVGKRYTIGLIPQDSPGLVELDEQILRQILSNLLTLATHYSLKGSMIALEMFCEDNQIVFQVKDQGSGIVPESQGQLFEALFRASNIGSMSSSGMGLGMIRKFVDLHRGKITLTSQVGVGTTYTVKLPLTSSI</sequence>
<dbReference type="InterPro" id="IPR004358">
    <property type="entry name" value="Sig_transdc_His_kin-like_C"/>
</dbReference>
<dbReference type="InterPro" id="IPR005467">
    <property type="entry name" value="His_kinase_dom"/>
</dbReference>
<gene>
    <name evidence="12" type="ORF">BJP34_10070</name>
</gene>
<dbReference type="CDD" id="cd00130">
    <property type="entry name" value="PAS"/>
    <property type="match status" value="1"/>
</dbReference>
<evidence type="ECO:0000256" key="3">
    <source>
        <dbReference type="ARBA" id="ARBA00022553"/>
    </source>
</evidence>
<accession>A0A1D8TQ30</accession>
<dbReference type="KEGG" id="mpro:BJP34_10070"/>
<dbReference type="AlphaFoldDB" id="A0A1D8TQ30"/>
<evidence type="ECO:0000259" key="10">
    <source>
        <dbReference type="PROSITE" id="PS50112"/>
    </source>
</evidence>
<dbReference type="EC" id="2.7.13.3" evidence="2"/>
<dbReference type="SUPFAM" id="SSF55785">
    <property type="entry name" value="PYP-like sensor domain (PAS domain)"/>
    <property type="match status" value="1"/>
</dbReference>
<evidence type="ECO:0000256" key="2">
    <source>
        <dbReference type="ARBA" id="ARBA00012438"/>
    </source>
</evidence>
<dbReference type="SMART" id="SM00448">
    <property type="entry name" value="REC"/>
    <property type="match status" value="1"/>
</dbReference>
<proteinExistence type="predicted"/>
<dbReference type="Pfam" id="PF00989">
    <property type="entry name" value="PAS"/>
    <property type="match status" value="1"/>
</dbReference>
<dbReference type="InterPro" id="IPR035965">
    <property type="entry name" value="PAS-like_dom_sf"/>
</dbReference>
<dbReference type="Gene3D" id="3.30.565.10">
    <property type="entry name" value="Histidine kinase-like ATPase, C-terminal domain"/>
    <property type="match status" value="1"/>
</dbReference>
<dbReference type="GO" id="GO:0006355">
    <property type="term" value="P:regulation of DNA-templated transcription"/>
    <property type="evidence" value="ECO:0007669"/>
    <property type="project" value="InterPro"/>
</dbReference>
<evidence type="ECO:0000256" key="1">
    <source>
        <dbReference type="ARBA" id="ARBA00000085"/>
    </source>
</evidence>
<dbReference type="GO" id="GO:0009927">
    <property type="term" value="F:histidine phosphotransfer kinase activity"/>
    <property type="evidence" value="ECO:0007669"/>
    <property type="project" value="TreeGrafter"/>
</dbReference>
<evidence type="ECO:0000313" key="12">
    <source>
        <dbReference type="EMBL" id="AOW99757.1"/>
    </source>
</evidence>
<feature type="domain" description="Response regulatory" evidence="9">
    <location>
        <begin position="5"/>
        <end position="121"/>
    </location>
</feature>
<dbReference type="CDD" id="cd00082">
    <property type="entry name" value="HisKA"/>
    <property type="match status" value="1"/>
</dbReference>
<dbReference type="Pfam" id="PF00072">
    <property type="entry name" value="Response_reg"/>
    <property type="match status" value="1"/>
</dbReference>
<dbReference type="Gene3D" id="3.30.450.20">
    <property type="entry name" value="PAS domain"/>
    <property type="match status" value="1"/>
</dbReference>
<reference evidence="13" key="1">
    <citation type="submission" date="2016-10" db="EMBL/GenBank/DDBJ databases">
        <title>Comparative genomics uncovers the prolific and rare metabolic potential of the cyanobacterial genus Moorea.</title>
        <authorList>
            <person name="Leao T."/>
            <person name="Castelao G."/>
            <person name="Korobeynikov A."/>
            <person name="Monroe E.A."/>
            <person name="Podell S."/>
            <person name="Glukhov E."/>
            <person name="Allen E."/>
            <person name="Gerwick W.H."/>
            <person name="Gerwick L."/>
        </authorList>
    </citation>
    <scope>NUCLEOTIDE SEQUENCE [LARGE SCALE GENOMIC DNA]</scope>
    <source>
        <strain evidence="13">PAL-8-15-08-1</strain>
    </source>
</reference>
<dbReference type="CDD" id="cd17534">
    <property type="entry name" value="REC_DC-like"/>
    <property type="match status" value="1"/>
</dbReference>
<feature type="domain" description="PAC" evidence="11">
    <location>
        <begin position="211"/>
        <end position="263"/>
    </location>
</feature>
<keyword evidence="3 7" id="KW-0597">Phosphoprotein</keyword>
<protein>
    <recommendedName>
        <fullName evidence="2">histidine kinase</fullName>
        <ecNumber evidence="2">2.7.13.3</ecNumber>
    </recommendedName>
</protein>
<evidence type="ECO:0000259" key="8">
    <source>
        <dbReference type="PROSITE" id="PS50109"/>
    </source>
</evidence>
<dbReference type="EMBL" id="CP017599">
    <property type="protein sequence ID" value="AOW99757.1"/>
    <property type="molecule type" value="Genomic_DNA"/>
</dbReference>
<evidence type="ECO:0000313" key="13">
    <source>
        <dbReference type="Proteomes" id="UP000177870"/>
    </source>
</evidence>
<dbReference type="Gene3D" id="3.40.50.2300">
    <property type="match status" value="1"/>
</dbReference>
<dbReference type="GO" id="GO:0000155">
    <property type="term" value="F:phosphorelay sensor kinase activity"/>
    <property type="evidence" value="ECO:0007669"/>
    <property type="project" value="InterPro"/>
</dbReference>
<dbReference type="Pfam" id="PF02518">
    <property type="entry name" value="HATPase_c"/>
    <property type="match status" value="1"/>
</dbReference>
<dbReference type="SUPFAM" id="SSF52172">
    <property type="entry name" value="CheY-like"/>
    <property type="match status" value="1"/>
</dbReference>
<keyword evidence="5 12" id="KW-0418">Kinase</keyword>